<evidence type="ECO:0000313" key="3">
    <source>
        <dbReference type="Proteomes" id="UP000199628"/>
    </source>
</evidence>
<proteinExistence type="predicted"/>
<organism evidence="2 3">
    <name type="scientific">Ruegeria marina</name>
    <dbReference type="NCBI Taxonomy" id="639004"/>
    <lineage>
        <taxon>Bacteria</taxon>
        <taxon>Pseudomonadati</taxon>
        <taxon>Pseudomonadota</taxon>
        <taxon>Alphaproteobacteria</taxon>
        <taxon>Rhodobacterales</taxon>
        <taxon>Roseobacteraceae</taxon>
        <taxon>Ruegeria</taxon>
    </lineage>
</organism>
<protein>
    <submittedName>
        <fullName evidence="2">Uncharacterized protein</fullName>
    </submittedName>
</protein>
<sequence>MSQIEELQGRISAAMERISAGVEALALPRPAEPSGEAETADADLVAALEDERMANAQLEERLRSLKAKHAAEIAALQAAGADDQNEDELERLREELAEARASLANAESEAAATDMSEEVEALRTEVALLKAQLDAVEDPEPLKKELEALRMQADNSELVDGLRAEIATLKAELSNTERLSELQAELEMLRAERVSHGDAMSRLDGDLQRLRKANDQLRSVVSDLRTANEAGVGEPHLINSAMLAELEALRAQRATDAAEVHAVLSKLGPLLSAANLAEGEDE</sequence>
<dbReference type="STRING" id="639004.SAMN04488239_110105"/>
<dbReference type="RefSeq" id="WP_093033150.1">
    <property type="nucleotide sequence ID" value="NZ_FMZV01000010.1"/>
</dbReference>
<keyword evidence="1" id="KW-0175">Coiled coil</keyword>
<dbReference type="Proteomes" id="UP000199628">
    <property type="component" value="Unassembled WGS sequence"/>
</dbReference>
<reference evidence="3" key="1">
    <citation type="submission" date="2016-10" db="EMBL/GenBank/DDBJ databases">
        <authorList>
            <person name="Varghese N."/>
            <person name="Submissions S."/>
        </authorList>
    </citation>
    <scope>NUCLEOTIDE SEQUENCE [LARGE SCALE GENOMIC DNA]</scope>
    <source>
        <strain evidence="3">CGMCC 1.9108</strain>
    </source>
</reference>
<evidence type="ECO:0000256" key="1">
    <source>
        <dbReference type="SAM" id="Coils"/>
    </source>
</evidence>
<accession>A0A1G6XK77</accession>
<evidence type="ECO:0000313" key="2">
    <source>
        <dbReference type="EMBL" id="SDD78624.1"/>
    </source>
</evidence>
<gene>
    <name evidence="2" type="ORF">SAMN04488239_110105</name>
</gene>
<dbReference type="EMBL" id="FMZV01000010">
    <property type="protein sequence ID" value="SDD78624.1"/>
    <property type="molecule type" value="Genomic_DNA"/>
</dbReference>
<dbReference type="AlphaFoldDB" id="A0A1G6XK77"/>
<feature type="coiled-coil region" evidence="1">
    <location>
        <begin position="48"/>
        <end position="132"/>
    </location>
</feature>
<keyword evidence="3" id="KW-1185">Reference proteome</keyword>
<feature type="coiled-coil region" evidence="1">
    <location>
        <begin position="159"/>
        <end position="230"/>
    </location>
</feature>
<name>A0A1G6XK77_9RHOB</name>
<dbReference type="OrthoDB" id="7871100at2"/>